<evidence type="ECO:0000256" key="3">
    <source>
        <dbReference type="ARBA" id="ARBA00022927"/>
    </source>
</evidence>
<evidence type="ECO:0000256" key="5">
    <source>
        <dbReference type="ARBA" id="ARBA00023010"/>
    </source>
</evidence>
<protein>
    <recommendedName>
        <fullName evidence="7">Sec-independent protein translocase protein TatC</fullName>
    </recommendedName>
</protein>
<dbReference type="eggNOG" id="COG0805">
    <property type="taxonomic scope" value="Bacteria"/>
</dbReference>
<dbReference type="Proteomes" id="UP000013167">
    <property type="component" value="Unassembled WGS sequence"/>
</dbReference>
<keyword evidence="6 7" id="KW-0472">Membrane</keyword>
<feature type="transmembrane region" description="Helical" evidence="7">
    <location>
        <begin position="165"/>
        <end position="192"/>
    </location>
</feature>
<feature type="transmembrane region" description="Helical" evidence="7">
    <location>
        <begin position="120"/>
        <end position="145"/>
    </location>
</feature>
<dbReference type="HAMAP" id="MF_00902">
    <property type="entry name" value="TatC"/>
    <property type="match status" value="1"/>
</dbReference>
<comment type="caution">
    <text evidence="8">The sequence shown here is derived from an EMBL/GenBank/DDBJ whole genome shotgun (WGS) entry which is preliminary data.</text>
</comment>
<comment type="subcellular location">
    <subcellularLocation>
        <location evidence="7">Cell membrane</location>
        <topology evidence="7">Multi-pass membrane protein</topology>
    </subcellularLocation>
    <subcellularLocation>
        <location evidence="1">Membrane</location>
        <topology evidence="1">Multi-pass membrane protein</topology>
    </subcellularLocation>
</comment>
<dbReference type="GO" id="GO:0009977">
    <property type="term" value="F:proton motive force dependent protein transmembrane transporter activity"/>
    <property type="evidence" value="ECO:0007669"/>
    <property type="project" value="TreeGrafter"/>
</dbReference>
<evidence type="ECO:0000313" key="9">
    <source>
        <dbReference type="Proteomes" id="UP000013167"/>
    </source>
</evidence>
<dbReference type="InterPro" id="IPR002033">
    <property type="entry name" value="TatC"/>
</dbReference>
<keyword evidence="5 7" id="KW-0811">Translocation</keyword>
<dbReference type="GO" id="GO:0043953">
    <property type="term" value="P:protein transport by the Tat complex"/>
    <property type="evidence" value="ECO:0007669"/>
    <property type="project" value="UniProtKB-UniRule"/>
</dbReference>
<dbReference type="GO" id="GO:0065002">
    <property type="term" value="P:intracellular protein transmembrane transport"/>
    <property type="evidence" value="ECO:0007669"/>
    <property type="project" value="TreeGrafter"/>
</dbReference>
<dbReference type="Pfam" id="PF00902">
    <property type="entry name" value="TatC"/>
    <property type="match status" value="1"/>
</dbReference>
<gene>
    <name evidence="7" type="primary">tatC</name>
    <name evidence="8" type="ORF">BN10_560047</name>
</gene>
<keyword evidence="2 7" id="KW-0812">Transmembrane</keyword>
<comment type="function">
    <text evidence="7">Part of the twin-arginine translocation (Tat) system that transports large folded proteins containing a characteristic twin-arginine motif in their signal peptide across membranes. Together with TatB, TatC is part of a receptor directly interacting with Tat signal peptides.</text>
</comment>
<dbReference type="HOGENOM" id="CLU_031942_6_0_11"/>
<dbReference type="AlphaFoldDB" id="N0E581"/>
<organism evidence="8 9">
    <name type="scientific">Phycicoccus elongatus Lp2</name>
    <dbReference type="NCBI Taxonomy" id="1193181"/>
    <lineage>
        <taxon>Bacteria</taxon>
        <taxon>Bacillati</taxon>
        <taxon>Actinomycetota</taxon>
        <taxon>Actinomycetes</taxon>
        <taxon>Micrococcales</taxon>
        <taxon>Intrasporangiaceae</taxon>
        <taxon>Phycicoccus</taxon>
    </lineage>
</organism>
<dbReference type="EMBL" id="CAIZ01000126">
    <property type="protein sequence ID" value="CCH70354.1"/>
    <property type="molecule type" value="Genomic_DNA"/>
</dbReference>
<accession>N0E581</accession>
<dbReference type="PRINTS" id="PR01840">
    <property type="entry name" value="TATCFAMILY"/>
</dbReference>
<proteinExistence type="inferred from homology"/>
<evidence type="ECO:0000256" key="6">
    <source>
        <dbReference type="ARBA" id="ARBA00023136"/>
    </source>
</evidence>
<feature type="transmembrane region" description="Helical" evidence="7">
    <location>
        <begin position="28"/>
        <end position="46"/>
    </location>
</feature>
<keyword evidence="9" id="KW-1185">Reference proteome</keyword>
<evidence type="ECO:0000313" key="8">
    <source>
        <dbReference type="EMBL" id="CCH70354.1"/>
    </source>
</evidence>
<keyword evidence="7" id="KW-0813">Transport</keyword>
<evidence type="ECO:0000256" key="1">
    <source>
        <dbReference type="ARBA" id="ARBA00004141"/>
    </source>
</evidence>
<feature type="transmembrane region" description="Helical" evidence="7">
    <location>
        <begin position="227"/>
        <end position="248"/>
    </location>
</feature>
<keyword evidence="4 7" id="KW-1133">Transmembrane helix</keyword>
<comment type="similarity">
    <text evidence="7">Belongs to the TatC family.</text>
</comment>
<evidence type="ECO:0000256" key="2">
    <source>
        <dbReference type="ARBA" id="ARBA00022692"/>
    </source>
</evidence>
<sequence length="270" mass="30301">MALPRRRPRDPEGRMPLGEHLRELRQRIVKSGITLLIATAFGWFVYDPVIEDLLKPYKDYEAAHPDKVVTTAYSGLTSAFSQHLSIAIFLGVLISSPVWLYQIWAFIVPGLTKKEKRISLSFIAAAVPLFLAGCAMARVSLPYVVKVLLDFSLNDVSNIQQLSDYMSFVVRFILAFGFAFLLPVFIIALNLIGVLPFERLAKGWRISVFAILVFSAIMMPTPDPFTMFLLAGPLIVLFFAALGFTKVLDKRRSRSRPEWLETDDEAASAI</sequence>
<dbReference type="GO" id="GO:0033281">
    <property type="term" value="C:TAT protein transport complex"/>
    <property type="evidence" value="ECO:0007669"/>
    <property type="project" value="UniProtKB-UniRule"/>
</dbReference>
<feature type="transmembrane region" description="Helical" evidence="7">
    <location>
        <begin position="204"/>
        <end position="221"/>
    </location>
</feature>
<name>N0E581_9MICO</name>
<evidence type="ECO:0000256" key="7">
    <source>
        <dbReference type="HAMAP-Rule" id="MF_00902"/>
    </source>
</evidence>
<comment type="subunit">
    <text evidence="7">The Tat system comprises two distinct complexes: a TatABC complex, containing multiple copies of TatA, TatB and TatC subunits, and a separate TatA complex, containing only TatA subunits. Substrates initially bind to the TatABC complex, which probably triggers association of the separate TatA complex to form the active translocon.</text>
</comment>
<dbReference type="NCBIfam" id="TIGR00945">
    <property type="entry name" value="tatC"/>
    <property type="match status" value="1"/>
</dbReference>
<dbReference type="PANTHER" id="PTHR30371:SF0">
    <property type="entry name" value="SEC-INDEPENDENT PROTEIN TRANSLOCASE PROTEIN TATC, CHLOROPLASTIC-RELATED"/>
    <property type="match status" value="1"/>
</dbReference>
<dbReference type="STRING" id="1193181.BN10_560047"/>
<dbReference type="PANTHER" id="PTHR30371">
    <property type="entry name" value="SEC-INDEPENDENT PROTEIN TRANSLOCASE PROTEIN TATC"/>
    <property type="match status" value="1"/>
</dbReference>
<keyword evidence="7" id="KW-1003">Cell membrane</keyword>
<evidence type="ECO:0000256" key="4">
    <source>
        <dbReference type="ARBA" id="ARBA00022989"/>
    </source>
</evidence>
<keyword evidence="3 7" id="KW-0653">Protein transport</keyword>
<reference evidence="8 9" key="1">
    <citation type="journal article" date="2013" name="ISME J.">
        <title>A metabolic model for members of the genus Tetrasphaera involved in enhanced biological phosphorus removal.</title>
        <authorList>
            <person name="Kristiansen R."/>
            <person name="Nguyen H.T.T."/>
            <person name="Saunders A.M."/>
            <person name="Nielsen J.L."/>
            <person name="Wimmer R."/>
            <person name="Le V.Q."/>
            <person name="McIlroy S.J."/>
            <person name="Petrovski S."/>
            <person name="Seviour R.J."/>
            <person name="Calteau A."/>
            <person name="Nielsen K.L."/>
            <person name="Nielsen P.H."/>
        </authorList>
    </citation>
    <scope>NUCLEOTIDE SEQUENCE [LARGE SCALE GENOMIC DNA]</scope>
    <source>
        <strain evidence="8 9">Lp2</strain>
    </source>
</reference>
<dbReference type="RefSeq" id="WP_010850203.1">
    <property type="nucleotide sequence ID" value="NZ_HF570956.1"/>
</dbReference>
<feature type="transmembrane region" description="Helical" evidence="7">
    <location>
        <begin position="84"/>
        <end position="108"/>
    </location>
</feature>